<comment type="caution">
    <text evidence="2">The sequence shown here is derived from an EMBL/GenBank/DDBJ whole genome shotgun (WGS) entry which is preliminary data.</text>
</comment>
<name>A0AAN9FAD1_CLITE</name>
<evidence type="ECO:0000313" key="2">
    <source>
        <dbReference type="EMBL" id="KAK7272594.1"/>
    </source>
</evidence>
<sequence>MLNFNHLVSCSSSCPKPNTTLVFTLKLSASNNALCVFPSPPKVIEKLNCYGVRNHVVVEADQEDGEASALSIAVGTALRIKLTLISMTLFRTLLSHRFHSLLLNSHSLKTLHRPIKSLPEPGSNPQPKPIKKPLHALFTEALQLSEKPTTTNHDDEEGEEEGTNLELKKNLKQLEQELKILIEKNIKRVPKKPQKKGLSALFTNLQRNTVAKPKKPREPLDFKQLSPDAAKFVQCLYEKGYFKDANFARGNQSFELAMFESFFARGYIKFAALKFARDHQEIAKWLSGSALKQVAVFGCPSNDRKCVMPAKVLRKFFEVPENTVCSECTIRQSCEYVNKNVVSKLNSNNLSLEIVMKVITSYAMEFVHPQLVVPEEVKKSVKQLLYEIVKLSG</sequence>
<proteinExistence type="predicted"/>
<keyword evidence="3" id="KW-1185">Reference proteome</keyword>
<reference evidence="2 3" key="1">
    <citation type="submission" date="2024-01" db="EMBL/GenBank/DDBJ databases">
        <title>The genomes of 5 underutilized Papilionoideae crops provide insights into root nodulation and disease resistance.</title>
        <authorList>
            <person name="Yuan L."/>
        </authorList>
    </citation>
    <scope>NUCLEOTIDE SEQUENCE [LARGE SCALE GENOMIC DNA]</scope>
    <source>
        <strain evidence="2">LY-2023</strain>
        <tissue evidence="2">Leaf</tissue>
    </source>
</reference>
<evidence type="ECO:0000313" key="3">
    <source>
        <dbReference type="Proteomes" id="UP001359559"/>
    </source>
</evidence>
<evidence type="ECO:0000256" key="1">
    <source>
        <dbReference type="SAM" id="Coils"/>
    </source>
</evidence>
<dbReference type="Proteomes" id="UP001359559">
    <property type="component" value="Unassembled WGS sequence"/>
</dbReference>
<protein>
    <submittedName>
        <fullName evidence="2">Uncharacterized protein</fullName>
    </submittedName>
</protein>
<gene>
    <name evidence="2" type="ORF">RJT34_29297</name>
</gene>
<dbReference type="AlphaFoldDB" id="A0AAN9FAD1"/>
<accession>A0AAN9FAD1</accession>
<dbReference type="EMBL" id="JAYKXN010000007">
    <property type="protein sequence ID" value="KAK7272594.1"/>
    <property type="molecule type" value="Genomic_DNA"/>
</dbReference>
<organism evidence="2 3">
    <name type="scientific">Clitoria ternatea</name>
    <name type="common">Butterfly pea</name>
    <dbReference type="NCBI Taxonomy" id="43366"/>
    <lineage>
        <taxon>Eukaryota</taxon>
        <taxon>Viridiplantae</taxon>
        <taxon>Streptophyta</taxon>
        <taxon>Embryophyta</taxon>
        <taxon>Tracheophyta</taxon>
        <taxon>Spermatophyta</taxon>
        <taxon>Magnoliopsida</taxon>
        <taxon>eudicotyledons</taxon>
        <taxon>Gunneridae</taxon>
        <taxon>Pentapetalae</taxon>
        <taxon>rosids</taxon>
        <taxon>fabids</taxon>
        <taxon>Fabales</taxon>
        <taxon>Fabaceae</taxon>
        <taxon>Papilionoideae</taxon>
        <taxon>50 kb inversion clade</taxon>
        <taxon>NPAAA clade</taxon>
        <taxon>indigoferoid/millettioid clade</taxon>
        <taxon>Phaseoleae</taxon>
        <taxon>Clitoria</taxon>
    </lineage>
</organism>
<keyword evidence="1" id="KW-0175">Coiled coil</keyword>
<feature type="coiled-coil region" evidence="1">
    <location>
        <begin position="157"/>
        <end position="184"/>
    </location>
</feature>